<reference evidence="1 2" key="1">
    <citation type="submission" date="2018-06" db="EMBL/GenBank/DDBJ databases">
        <title>Genomic Encyclopedia of Type Strains, Phase III (KMG-III): the genomes of soil and plant-associated and newly described type strains.</title>
        <authorList>
            <person name="Whitman W."/>
        </authorList>
    </citation>
    <scope>NUCLEOTIDE SEQUENCE [LARGE SCALE GENOMIC DNA]</scope>
    <source>
        <strain evidence="1 2">LMG 23644</strain>
    </source>
</reference>
<protein>
    <submittedName>
        <fullName evidence="1">Uncharacterized protein</fullName>
    </submittedName>
</protein>
<gene>
    <name evidence="1" type="ORF">BX591_1162</name>
</gene>
<evidence type="ECO:0000313" key="1">
    <source>
        <dbReference type="EMBL" id="RAS25205.1"/>
    </source>
</evidence>
<name>A0A329C2J4_9BURK</name>
<comment type="caution">
    <text evidence="1">The sequence shown here is derived from an EMBL/GenBank/DDBJ whole genome shotgun (WGS) entry which is preliminary data.</text>
</comment>
<dbReference type="Proteomes" id="UP000248918">
    <property type="component" value="Unassembled WGS sequence"/>
</dbReference>
<dbReference type="AlphaFoldDB" id="A0A329C2J4"/>
<accession>A0A329C2J4</accession>
<sequence length="139" mass="14882">MFVLPSWASDGGVALTSHDVPYSATIMLKDVGKDSAGKRIVSYQINLASKTCKSAISGVAKFYATKDEAGDDSTFLPDGEAIDINVFKDNGANGQVTITMDTAQRPRYAGVDIENAHVGGCIEKPGVGWDFYDWKARKG</sequence>
<organism evidence="1 2">
    <name type="scientific">Paraburkholderia bryophila</name>
    <dbReference type="NCBI Taxonomy" id="420952"/>
    <lineage>
        <taxon>Bacteria</taxon>
        <taxon>Pseudomonadati</taxon>
        <taxon>Pseudomonadota</taxon>
        <taxon>Betaproteobacteria</taxon>
        <taxon>Burkholderiales</taxon>
        <taxon>Burkholderiaceae</taxon>
        <taxon>Paraburkholderia</taxon>
    </lineage>
</organism>
<dbReference type="EMBL" id="QLTK01000016">
    <property type="protein sequence ID" value="RAS25205.1"/>
    <property type="molecule type" value="Genomic_DNA"/>
</dbReference>
<evidence type="ECO:0000313" key="2">
    <source>
        <dbReference type="Proteomes" id="UP000248918"/>
    </source>
</evidence>
<proteinExistence type="predicted"/>